<dbReference type="GO" id="GO:0033214">
    <property type="term" value="P:siderophore-iron import into cell"/>
    <property type="evidence" value="ECO:0007669"/>
    <property type="project" value="TreeGrafter"/>
</dbReference>
<keyword evidence="3" id="KW-0813">Transport</keyword>
<evidence type="ECO:0000256" key="6">
    <source>
        <dbReference type="ARBA" id="ARBA00022989"/>
    </source>
</evidence>
<protein>
    <recommendedName>
        <fullName evidence="11">Iron ABC transporter permease</fullName>
    </recommendedName>
</protein>
<dbReference type="EMBL" id="AP019514">
    <property type="protein sequence ID" value="BBI63570.1"/>
    <property type="molecule type" value="Genomic_DNA"/>
</dbReference>
<evidence type="ECO:0000256" key="5">
    <source>
        <dbReference type="ARBA" id="ARBA00022692"/>
    </source>
</evidence>
<comment type="similarity">
    <text evidence="2">Belongs to the binding-protein-dependent transport system permease family. FecCD subfamily.</text>
</comment>
<keyword evidence="7 8" id="KW-0472">Membrane</keyword>
<keyword evidence="6 8" id="KW-1133">Transmembrane helix</keyword>
<feature type="transmembrane region" description="Helical" evidence="8">
    <location>
        <begin position="82"/>
        <end position="107"/>
    </location>
</feature>
<gene>
    <name evidence="9" type="ORF">HSBAA_48760</name>
</gene>
<evidence type="ECO:0000256" key="8">
    <source>
        <dbReference type="SAM" id="Phobius"/>
    </source>
</evidence>
<dbReference type="Proteomes" id="UP000320231">
    <property type="component" value="Chromosome"/>
</dbReference>
<dbReference type="Pfam" id="PF01032">
    <property type="entry name" value="FecCD"/>
    <property type="match status" value="1"/>
</dbReference>
<reference evidence="9 10" key="1">
    <citation type="journal article" date="2019" name="Microbiol. Resour. Announc.">
        <title>Complete Genome Sequence of Halomonas sulfidaeris Strain Esulfide1 Isolated from a Metal Sulfide Rock at a Depth of 2,200 Meters, Obtained Using Nanopore Sequencing.</title>
        <authorList>
            <person name="Saito M."/>
            <person name="Nishigata A."/>
            <person name="Galipon J."/>
            <person name="Arakawa K."/>
        </authorList>
    </citation>
    <scope>NUCLEOTIDE SEQUENCE [LARGE SCALE GENOMIC DNA]</scope>
    <source>
        <strain evidence="9 10">ATCC BAA-803</strain>
    </source>
</reference>
<dbReference type="InterPro" id="IPR037294">
    <property type="entry name" value="ABC_BtuC-like"/>
</dbReference>
<proteinExistence type="inferred from homology"/>
<dbReference type="PANTHER" id="PTHR30472">
    <property type="entry name" value="FERRIC ENTEROBACTIN TRANSPORT SYSTEM PERMEASE PROTEIN"/>
    <property type="match status" value="1"/>
</dbReference>
<feature type="transmembrane region" description="Helical" evidence="8">
    <location>
        <begin position="151"/>
        <end position="168"/>
    </location>
</feature>
<dbReference type="InterPro" id="IPR000522">
    <property type="entry name" value="ABC_transptr_permease_BtuC"/>
</dbReference>
<sequence length="175" mass="18095">MFGAITQLLLARVAIDTANAAYPWTVGSLNARPIGALQLLMLGLGLGLATALALARSLTLLRFKDATASGLGVNIKRRRREVLLLSVALTALAVAVAGPVGMVGLIGPEIARSLSSSRSVPILAATLSGALVMVLADLAGRTLLAPIEIPVGIVTAVVGGPWLLWILMRPQRSFT</sequence>
<dbReference type="KEGG" id="hsr:HSBAA_48760"/>
<dbReference type="Gene3D" id="1.10.3470.10">
    <property type="entry name" value="ABC transporter involved in vitamin B12 uptake, BtuC"/>
    <property type="match status" value="1"/>
</dbReference>
<comment type="subcellular location">
    <subcellularLocation>
        <location evidence="1">Cell membrane</location>
        <topology evidence="1">Multi-pass membrane protein</topology>
    </subcellularLocation>
</comment>
<keyword evidence="5 8" id="KW-0812">Transmembrane</keyword>
<dbReference type="AlphaFoldDB" id="A0A455UBH2"/>
<evidence type="ECO:0000256" key="1">
    <source>
        <dbReference type="ARBA" id="ARBA00004651"/>
    </source>
</evidence>
<evidence type="ECO:0008006" key="11">
    <source>
        <dbReference type="Google" id="ProtNLM"/>
    </source>
</evidence>
<dbReference type="GO" id="GO:0005886">
    <property type="term" value="C:plasma membrane"/>
    <property type="evidence" value="ECO:0007669"/>
    <property type="project" value="UniProtKB-SubCell"/>
</dbReference>
<organism evidence="9 10">
    <name type="scientific">Vreelandella sulfidaeris</name>
    <dbReference type="NCBI Taxonomy" id="115553"/>
    <lineage>
        <taxon>Bacteria</taxon>
        <taxon>Pseudomonadati</taxon>
        <taxon>Pseudomonadota</taxon>
        <taxon>Gammaproteobacteria</taxon>
        <taxon>Oceanospirillales</taxon>
        <taxon>Halomonadaceae</taxon>
        <taxon>Vreelandella</taxon>
    </lineage>
</organism>
<dbReference type="GO" id="GO:0022857">
    <property type="term" value="F:transmembrane transporter activity"/>
    <property type="evidence" value="ECO:0007669"/>
    <property type="project" value="InterPro"/>
</dbReference>
<evidence type="ECO:0000256" key="3">
    <source>
        <dbReference type="ARBA" id="ARBA00022448"/>
    </source>
</evidence>
<accession>A0A455UBH2</accession>
<evidence type="ECO:0000313" key="9">
    <source>
        <dbReference type="EMBL" id="BBI63570.1"/>
    </source>
</evidence>
<dbReference type="PANTHER" id="PTHR30472:SF24">
    <property type="entry name" value="FERRIC ENTEROBACTIN TRANSPORT SYSTEM PERMEASE PROTEIN FEPG"/>
    <property type="match status" value="1"/>
</dbReference>
<feature type="transmembrane region" description="Helical" evidence="8">
    <location>
        <begin position="119"/>
        <end position="139"/>
    </location>
</feature>
<name>A0A455UBH2_9GAMM</name>
<keyword evidence="4" id="KW-1003">Cell membrane</keyword>
<evidence type="ECO:0000313" key="10">
    <source>
        <dbReference type="Proteomes" id="UP000320231"/>
    </source>
</evidence>
<feature type="transmembrane region" description="Helical" evidence="8">
    <location>
        <begin position="36"/>
        <end position="61"/>
    </location>
</feature>
<evidence type="ECO:0000256" key="7">
    <source>
        <dbReference type="ARBA" id="ARBA00023136"/>
    </source>
</evidence>
<evidence type="ECO:0000256" key="4">
    <source>
        <dbReference type="ARBA" id="ARBA00022475"/>
    </source>
</evidence>
<evidence type="ECO:0000256" key="2">
    <source>
        <dbReference type="ARBA" id="ARBA00007935"/>
    </source>
</evidence>
<dbReference type="SUPFAM" id="SSF81345">
    <property type="entry name" value="ABC transporter involved in vitamin B12 uptake, BtuC"/>
    <property type="match status" value="1"/>
</dbReference>